<dbReference type="GO" id="GO:0032259">
    <property type="term" value="P:methylation"/>
    <property type="evidence" value="ECO:0007669"/>
    <property type="project" value="UniProtKB-KW"/>
</dbReference>
<organism evidence="9 10">
    <name type="scientific">Jannaschia helgolandensis</name>
    <dbReference type="NCBI Taxonomy" id="188906"/>
    <lineage>
        <taxon>Bacteria</taxon>
        <taxon>Pseudomonadati</taxon>
        <taxon>Pseudomonadota</taxon>
        <taxon>Alphaproteobacteria</taxon>
        <taxon>Rhodobacterales</taxon>
        <taxon>Roseobacteraceae</taxon>
        <taxon>Jannaschia</taxon>
    </lineage>
</organism>
<dbReference type="Pfam" id="PF20466">
    <property type="entry name" value="MmeI_TRD"/>
    <property type="match status" value="1"/>
</dbReference>
<dbReference type="InterPro" id="IPR029063">
    <property type="entry name" value="SAM-dependent_MTases_sf"/>
</dbReference>
<evidence type="ECO:0000256" key="4">
    <source>
        <dbReference type="ARBA" id="ARBA00022691"/>
    </source>
</evidence>
<keyword evidence="2 9" id="KW-0489">Methyltransferase</keyword>
<dbReference type="InterPro" id="IPR050953">
    <property type="entry name" value="N4_N6_ade-DNA_methylase"/>
</dbReference>
<evidence type="ECO:0000259" key="7">
    <source>
        <dbReference type="Pfam" id="PF07669"/>
    </source>
</evidence>
<dbReference type="GO" id="GO:0006304">
    <property type="term" value="P:DNA modification"/>
    <property type="evidence" value="ECO:0007669"/>
    <property type="project" value="InterPro"/>
</dbReference>
<sequence length="1303" mass="144109">MVSEINRDPDLEWLDHIQPVGLVIAPSVLKELGLAPLHQSPIDTGAIAELLNTDSDGTAILDPWAFAEQVLGWEARHTAGTAEGPEIPDQLIVRLPEHSTTLSPHWAVAELGEADQPWQLLVRIEDAGIDPDTRSQLDGWEATPHQRFERLLRDTGVFAGVMITDKVIRLVYAPRGETSGHLSFPIRPLETVAGRPMLAGLKLVLDRFRLFSDADERRLPALLKKSRDAQASVSTELAGQVLGALHDLLRGLHAADPDLTRGLARSHPDHLYEGLLTVLMRLVFILYAEDRDLLPSRSDGRARSIYETSYSVRGLFARLAEEAALNPDTMDERRGGWGQLLALFRLIHGGQPTHFVQARGGKLFDPDEFPFLEGRSDVDEDPRVLQVSDGCILRILEGLMTLKLRGQQRERLSYRTLDVEQIGSVYETVMGFTVEEAPCRVLAIKAGKNNKTPVFVGLDDLLNKKGKDRIKDLKENVGRSLTAAQAKPIEAAATVEDLAAALDNIVDGRGSPRHIVAATGTPILQPTDERRRTGSHYTPRSLTAPIVAHALEPAFERLGPDATPEQVLDLKVCDPAMGSGAFLVEACRAITSRLVDAWARWPEARPKIPADEDEELHARRLVAQRCLYGVDRNARAVDLARLSLWLATLAKDHEFTFLDHALKCGDSLVGLTPEQIAAANWDASKPGLPLLRPLVAERVAEADRARAEIRSAPDDTMRAIQEQRHKHVETRLSPVRLLGDAVIAAFFSADKAKAREKARADAESWFSGRPARWDLLEASATALRDGEYGTPPFHWAIEFPEVFKRENGGFDAIVGNPPFLGGAKIWPSLGPGYPDWLRETHKDSGGKAVDLVAHFLRRSFDVLRVGGAFGLVGTKTISEGDTREAGLMSLKKSGADIFRAQQSIQWPGEADVFVSIIHVERGGKGRSAFLNGRPVEGINSFLLPSAIEFTAKKLRSNKKKAFRGCDVYGLGFIFSDDEKNGQAGTLQDMDDLISANPHNAELIMPFIGGKELATDPAQKATRFAINFANMSLQEATKWPDLLQIVENKVKPHRARLGGYSVAIRRRDYWWQYGTYTPALYNAIRSQSRVLAISRITTYIAFAFLPAKTIFNEKVIVLAASGEERDFAVVSSRVHELWALMWGTTLGETPNYSPPDCFETFPFPVAHESSVQLRKVGFAYDEHRAQIMLSRKEGLTKTYNHFHDRGQNASDIACLRELHAEMDAAVLRAYGWDDLADRAQPEYIEQDADEGKQAKTRLDWPSEFKDEVLARLLALNAERDEAERAAGLTASDVDDDEDDAGEAA</sequence>
<dbReference type="GO" id="GO:0003676">
    <property type="term" value="F:nucleic acid binding"/>
    <property type="evidence" value="ECO:0007669"/>
    <property type="project" value="InterPro"/>
</dbReference>
<dbReference type="InterPro" id="IPR011639">
    <property type="entry name" value="MethylTrfase_TaqI-like_dom"/>
</dbReference>
<dbReference type="Pfam" id="PF07669">
    <property type="entry name" value="Eco57I"/>
    <property type="match status" value="1"/>
</dbReference>
<keyword evidence="10" id="KW-1185">Reference proteome</keyword>
<dbReference type="Gene3D" id="3.40.50.150">
    <property type="entry name" value="Vaccinia Virus protein VP39"/>
    <property type="match status" value="1"/>
</dbReference>
<evidence type="ECO:0000256" key="3">
    <source>
        <dbReference type="ARBA" id="ARBA00022679"/>
    </source>
</evidence>
<comment type="catalytic activity">
    <reaction evidence="5">
        <text>a 2'-deoxyadenosine in DNA + S-adenosyl-L-methionine = an N(6)-methyl-2'-deoxyadenosine in DNA + S-adenosyl-L-homocysteine + H(+)</text>
        <dbReference type="Rhea" id="RHEA:15197"/>
        <dbReference type="Rhea" id="RHEA-COMP:12418"/>
        <dbReference type="Rhea" id="RHEA-COMP:12419"/>
        <dbReference type="ChEBI" id="CHEBI:15378"/>
        <dbReference type="ChEBI" id="CHEBI:57856"/>
        <dbReference type="ChEBI" id="CHEBI:59789"/>
        <dbReference type="ChEBI" id="CHEBI:90615"/>
        <dbReference type="ChEBI" id="CHEBI:90616"/>
        <dbReference type="EC" id="2.1.1.72"/>
    </reaction>
</comment>
<feature type="domain" description="MmeI-like target recognition" evidence="8">
    <location>
        <begin position="988"/>
        <end position="1163"/>
    </location>
</feature>
<feature type="compositionally biased region" description="Acidic residues" evidence="6">
    <location>
        <begin position="1291"/>
        <end position="1303"/>
    </location>
</feature>
<evidence type="ECO:0000259" key="8">
    <source>
        <dbReference type="Pfam" id="PF20466"/>
    </source>
</evidence>
<evidence type="ECO:0000256" key="5">
    <source>
        <dbReference type="ARBA" id="ARBA00047942"/>
    </source>
</evidence>
<accession>A0A1H7QIG7</accession>
<keyword evidence="4" id="KW-0949">S-adenosyl-L-methionine</keyword>
<dbReference type="RefSeq" id="WP_139204720.1">
    <property type="nucleotide sequence ID" value="NZ_FNZQ01000005.1"/>
</dbReference>
<evidence type="ECO:0000313" key="9">
    <source>
        <dbReference type="EMBL" id="SEL47911.1"/>
    </source>
</evidence>
<feature type="domain" description="Type II methyltransferase M.TaqI-like" evidence="7">
    <location>
        <begin position="626"/>
        <end position="879"/>
    </location>
</feature>
<dbReference type="PROSITE" id="PS00092">
    <property type="entry name" value="N6_MTASE"/>
    <property type="match status" value="1"/>
</dbReference>
<dbReference type="SUPFAM" id="SSF53335">
    <property type="entry name" value="S-adenosyl-L-methionine-dependent methyltransferases"/>
    <property type="match status" value="1"/>
</dbReference>
<dbReference type="PRINTS" id="PR00507">
    <property type="entry name" value="N12N6MTFRASE"/>
</dbReference>
<dbReference type="EC" id="2.1.1.72" evidence="1"/>
<reference evidence="9 10" key="1">
    <citation type="submission" date="2016-10" db="EMBL/GenBank/DDBJ databases">
        <authorList>
            <person name="de Groot N.N."/>
        </authorList>
    </citation>
    <scope>NUCLEOTIDE SEQUENCE [LARGE SCALE GENOMIC DNA]</scope>
    <source>
        <strain evidence="9 10">DSM 14858</strain>
    </source>
</reference>
<dbReference type="InterPro" id="IPR002052">
    <property type="entry name" value="DNA_methylase_N6_adenine_CS"/>
</dbReference>
<dbReference type="OrthoDB" id="9806213at2"/>
<evidence type="ECO:0000256" key="1">
    <source>
        <dbReference type="ARBA" id="ARBA00011900"/>
    </source>
</evidence>
<proteinExistence type="predicted"/>
<feature type="region of interest" description="Disordered" evidence="6">
    <location>
        <begin position="1282"/>
        <end position="1303"/>
    </location>
</feature>
<dbReference type="STRING" id="188906.SAMN04488526_2803"/>
<evidence type="ECO:0000256" key="2">
    <source>
        <dbReference type="ARBA" id="ARBA00022603"/>
    </source>
</evidence>
<gene>
    <name evidence="9" type="ORF">SAMN04488526_2803</name>
</gene>
<dbReference type="GO" id="GO:0009007">
    <property type="term" value="F:site-specific DNA-methyltransferase (adenine-specific) activity"/>
    <property type="evidence" value="ECO:0007669"/>
    <property type="project" value="UniProtKB-EC"/>
</dbReference>
<evidence type="ECO:0000313" key="10">
    <source>
        <dbReference type="Proteomes" id="UP000199283"/>
    </source>
</evidence>
<evidence type="ECO:0000256" key="6">
    <source>
        <dbReference type="SAM" id="MobiDB-lite"/>
    </source>
</evidence>
<keyword evidence="3 9" id="KW-0808">Transferase</keyword>
<protein>
    <recommendedName>
        <fullName evidence="1">site-specific DNA-methyltransferase (adenine-specific)</fullName>
        <ecNumber evidence="1">2.1.1.72</ecNumber>
    </recommendedName>
</protein>
<name>A0A1H7QIG7_9RHOB</name>
<dbReference type="PANTHER" id="PTHR33841:SF1">
    <property type="entry name" value="DNA METHYLTRANSFERASE A"/>
    <property type="match status" value="1"/>
</dbReference>
<dbReference type="Proteomes" id="UP000199283">
    <property type="component" value="Unassembled WGS sequence"/>
</dbReference>
<dbReference type="PANTHER" id="PTHR33841">
    <property type="entry name" value="DNA METHYLTRANSFERASE YEEA-RELATED"/>
    <property type="match status" value="1"/>
</dbReference>
<dbReference type="EMBL" id="FNZQ01000005">
    <property type="protein sequence ID" value="SEL47911.1"/>
    <property type="molecule type" value="Genomic_DNA"/>
</dbReference>
<dbReference type="InterPro" id="IPR046820">
    <property type="entry name" value="MmeI_TRD"/>
</dbReference>